<dbReference type="RefSeq" id="WP_089211856.1">
    <property type="nucleotide sequence ID" value="NZ_FZOD01000054.1"/>
</dbReference>
<evidence type="ECO:0008006" key="4">
    <source>
        <dbReference type="Google" id="ProtNLM"/>
    </source>
</evidence>
<evidence type="ECO:0000256" key="1">
    <source>
        <dbReference type="SAM" id="SignalP"/>
    </source>
</evidence>
<proteinExistence type="predicted"/>
<protein>
    <recommendedName>
        <fullName evidence="4">Serine/threonine protein kinase</fullName>
    </recommendedName>
</protein>
<feature type="chain" id="PRO_5038883972" description="Serine/threonine protein kinase" evidence="1">
    <location>
        <begin position="25"/>
        <end position="230"/>
    </location>
</feature>
<gene>
    <name evidence="2" type="ORF">SAMN05216276_105456</name>
</gene>
<dbReference type="AlphaFoldDB" id="A0A239NDT4"/>
<name>A0A239NDT4_9ACTN</name>
<sequence>MTRLGPVYTLAAGAAIVVALGTLSATTSPTTQNVNAQDNQISTADTAAPAAPEVIVTTAEATPTPEATKTAKPTPVKADYAGRVQGNGGLIAISIRNGKAVGYFCDGKIEAWLKGKAADGKVTLSGPHNASLIAQIGGGRAGGDLEFGGKEWNFKAPTVKKPSGLYRASAVVRGAKVRAGWIYLDDGSRVGLTLVDDKPADVAIPEPGQNATVNGVEVDPQDVDEFIGGL</sequence>
<reference evidence="2 3" key="1">
    <citation type="submission" date="2017-06" db="EMBL/GenBank/DDBJ databases">
        <authorList>
            <person name="Kim H.J."/>
            <person name="Triplett B.A."/>
        </authorList>
    </citation>
    <scope>NUCLEOTIDE SEQUENCE [LARGE SCALE GENOMIC DNA]</scope>
    <source>
        <strain evidence="2 3">CGMCC 4.2132</strain>
    </source>
</reference>
<evidence type="ECO:0000313" key="3">
    <source>
        <dbReference type="Proteomes" id="UP000198282"/>
    </source>
</evidence>
<accession>A0A239NDT4</accession>
<keyword evidence="1" id="KW-0732">Signal</keyword>
<dbReference type="OrthoDB" id="4538973at2"/>
<organism evidence="2 3">
    <name type="scientific">Streptosporangium subroseum</name>
    <dbReference type="NCBI Taxonomy" id="106412"/>
    <lineage>
        <taxon>Bacteria</taxon>
        <taxon>Bacillati</taxon>
        <taxon>Actinomycetota</taxon>
        <taxon>Actinomycetes</taxon>
        <taxon>Streptosporangiales</taxon>
        <taxon>Streptosporangiaceae</taxon>
        <taxon>Streptosporangium</taxon>
    </lineage>
</organism>
<evidence type="ECO:0000313" key="2">
    <source>
        <dbReference type="EMBL" id="SNT52299.1"/>
    </source>
</evidence>
<keyword evidence="3" id="KW-1185">Reference proteome</keyword>
<dbReference type="Proteomes" id="UP000198282">
    <property type="component" value="Unassembled WGS sequence"/>
</dbReference>
<feature type="signal peptide" evidence="1">
    <location>
        <begin position="1"/>
        <end position="24"/>
    </location>
</feature>
<dbReference type="EMBL" id="FZOD01000054">
    <property type="protein sequence ID" value="SNT52299.1"/>
    <property type="molecule type" value="Genomic_DNA"/>
</dbReference>